<organism evidence="6 7">
    <name type="scientific">Paracidovorax avenae (strain ATCC 19860 / DSM 7227 / CCUG 15838 / JCM 20985 / LMG 2117 / NCPPB 1011)</name>
    <name type="common">Acidovorax avenae</name>
    <dbReference type="NCBI Taxonomy" id="643561"/>
    <lineage>
        <taxon>Bacteria</taxon>
        <taxon>Pseudomonadati</taxon>
        <taxon>Pseudomonadota</taxon>
        <taxon>Betaproteobacteria</taxon>
        <taxon>Burkholderiales</taxon>
        <taxon>Comamonadaceae</taxon>
        <taxon>Paracidovorax</taxon>
    </lineage>
</organism>
<dbReference type="InterPro" id="IPR036388">
    <property type="entry name" value="WH-like_DNA-bd_sf"/>
</dbReference>
<dbReference type="FunFam" id="1.10.10.10:FF:000001">
    <property type="entry name" value="LysR family transcriptional regulator"/>
    <property type="match status" value="1"/>
</dbReference>
<dbReference type="GO" id="GO:0003700">
    <property type="term" value="F:DNA-binding transcription factor activity"/>
    <property type="evidence" value="ECO:0007669"/>
    <property type="project" value="InterPro"/>
</dbReference>
<evidence type="ECO:0000256" key="3">
    <source>
        <dbReference type="ARBA" id="ARBA00023125"/>
    </source>
</evidence>
<sequence length="329" mass="35630">MSSKLDSRSLALFLAVADALSFRQAAEALHLSQPPLSRAIRDLESRLGMPLFDRHARGASLTEAGRRLLPYARGVADLLRQAEAAFQGAAVPATLRLGLTSAAEPAWFRGLADRAQALQPGVRVEVFSDTSPRLVRQLRAGRLDAAFIALPTDVRGLDVLEIDRLPMVVALPSAHPLARRRMLRLSDLAQQPVFWFERARQPAFYDHCQQVFERHRFAPPKLREPADHHVLLAEVAAGRGMALLASSFTGLRRAGVAYRRLAEGDALALGIGLVTPSGQTALRALLSRAGGVMRTSHAGHRDVAQRMAGRTETDLIVPGCVASNECGLG</sequence>
<dbReference type="EMBL" id="CP002521">
    <property type="protein sequence ID" value="ADX44027.1"/>
    <property type="molecule type" value="Genomic_DNA"/>
</dbReference>
<comment type="similarity">
    <text evidence="1">Belongs to the LysR transcriptional regulatory family.</text>
</comment>
<dbReference type="GO" id="GO:0032993">
    <property type="term" value="C:protein-DNA complex"/>
    <property type="evidence" value="ECO:0007669"/>
    <property type="project" value="TreeGrafter"/>
</dbReference>
<evidence type="ECO:0000313" key="6">
    <source>
        <dbReference type="EMBL" id="ADX44027.1"/>
    </source>
</evidence>
<keyword evidence="3" id="KW-0238">DNA-binding</keyword>
<gene>
    <name evidence="6" type="ordered locus">Acav_0100</name>
</gene>
<reference evidence="6" key="1">
    <citation type="submission" date="2011-02" db="EMBL/GenBank/DDBJ databases">
        <title>Complete sequence of Acidovorax avenae subsp. avenae ATCC 19860.</title>
        <authorList>
            <consortium name="US DOE Joint Genome Institute"/>
            <person name="Lucas S."/>
            <person name="Copeland A."/>
            <person name="Lapidus A."/>
            <person name="Cheng J.-F."/>
            <person name="Goodwin L."/>
            <person name="Pitluck S."/>
            <person name="Chertkov O."/>
            <person name="Held B."/>
            <person name="Detter J.C."/>
            <person name="Han C."/>
            <person name="Tapia R."/>
            <person name="Land M."/>
            <person name="Hauser L."/>
            <person name="Kyrpides N."/>
            <person name="Ivanova N."/>
            <person name="Ovchinnikova G."/>
            <person name="Pagani I."/>
            <person name="Gordon S."/>
            <person name="Woyke T."/>
        </authorList>
    </citation>
    <scope>NUCLEOTIDE SEQUENCE</scope>
    <source>
        <strain evidence="6">ATCC 19860</strain>
    </source>
</reference>
<dbReference type="Gene3D" id="3.40.190.10">
    <property type="entry name" value="Periplasmic binding protein-like II"/>
    <property type="match status" value="2"/>
</dbReference>
<dbReference type="AlphaFoldDB" id="F0Q122"/>
<keyword evidence="2" id="KW-0805">Transcription regulation</keyword>
<dbReference type="HOGENOM" id="CLU_039613_6_4_4"/>
<proteinExistence type="inferred from homology"/>
<evidence type="ECO:0000256" key="1">
    <source>
        <dbReference type="ARBA" id="ARBA00009437"/>
    </source>
</evidence>
<feature type="domain" description="HTH lysR-type" evidence="5">
    <location>
        <begin position="5"/>
        <end position="62"/>
    </location>
</feature>
<evidence type="ECO:0000259" key="5">
    <source>
        <dbReference type="PROSITE" id="PS50931"/>
    </source>
</evidence>
<dbReference type="KEGG" id="aaa:Acav_0100"/>
<dbReference type="OrthoDB" id="8807047at2"/>
<dbReference type="SUPFAM" id="SSF46785">
    <property type="entry name" value="Winged helix' DNA-binding domain"/>
    <property type="match status" value="1"/>
</dbReference>
<dbReference type="InterPro" id="IPR000847">
    <property type="entry name" value="LysR_HTH_N"/>
</dbReference>
<evidence type="ECO:0000313" key="7">
    <source>
        <dbReference type="Proteomes" id="UP000002482"/>
    </source>
</evidence>
<dbReference type="PROSITE" id="PS50931">
    <property type="entry name" value="HTH_LYSR"/>
    <property type="match status" value="1"/>
</dbReference>
<dbReference type="PRINTS" id="PR00039">
    <property type="entry name" value="HTHLYSR"/>
</dbReference>
<dbReference type="Proteomes" id="UP000002482">
    <property type="component" value="Chromosome"/>
</dbReference>
<keyword evidence="7" id="KW-1185">Reference proteome</keyword>
<dbReference type="SUPFAM" id="SSF53850">
    <property type="entry name" value="Periplasmic binding protein-like II"/>
    <property type="match status" value="1"/>
</dbReference>
<dbReference type="RefSeq" id="WP_013592615.1">
    <property type="nucleotide sequence ID" value="NC_015138.1"/>
</dbReference>
<protein>
    <submittedName>
        <fullName evidence="6">Transcriptional regulator, LysR family</fullName>
    </submittedName>
</protein>
<dbReference type="InterPro" id="IPR036390">
    <property type="entry name" value="WH_DNA-bd_sf"/>
</dbReference>
<keyword evidence="4" id="KW-0804">Transcription</keyword>
<dbReference type="PANTHER" id="PTHR30346:SF28">
    <property type="entry name" value="HTH-TYPE TRANSCRIPTIONAL REGULATOR CYNR"/>
    <property type="match status" value="1"/>
</dbReference>
<evidence type="ECO:0000256" key="4">
    <source>
        <dbReference type="ARBA" id="ARBA00023163"/>
    </source>
</evidence>
<dbReference type="GeneID" id="34235663"/>
<dbReference type="InterPro" id="IPR005119">
    <property type="entry name" value="LysR_subst-bd"/>
</dbReference>
<accession>F0Q122</accession>
<dbReference type="Gene3D" id="1.10.10.10">
    <property type="entry name" value="Winged helix-like DNA-binding domain superfamily/Winged helix DNA-binding domain"/>
    <property type="match status" value="1"/>
</dbReference>
<dbReference type="Pfam" id="PF03466">
    <property type="entry name" value="LysR_substrate"/>
    <property type="match status" value="1"/>
</dbReference>
<evidence type="ECO:0000256" key="2">
    <source>
        <dbReference type="ARBA" id="ARBA00023015"/>
    </source>
</evidence>
<dbReference type="GO" id="GO:0003677">
    <property type="term" value="F:DNA binding"/>
    <property type="evidence" value="ECO:0007669"/>
    <property type="project" value="UniProtKB-KW"/>
</dbReference>
<dbReference type="PANTHER" id="PTHR30346">
    <property type="entry name" value="TRANSCRIPTIONAL DUAL REGULATOR HCAR-RELATED"/>
    <property type="match status" value="1"/>
</dbReference>
<dbReference type="Pfam" id="PF00126">
    <property type="entry name" value="HTH_1"/>
    <property type="match status" value="1"/>
</dbReference>
<dbReference type="CDD" id="cd08414">
    <property type="entry name" value="PBP2_LTTR_aromatics_like"/>
    <property type="match status" value="1"/>
</dbReference>
<name>F0Q122_PARA1</name>